<gene>
    <name evidence="2" type="ORF">F7D13_16750</name>
</gene>
<accession>A0ABX6EPL1</accession>
<sequence length="263" mass="29292">MNRSFSDRHGYGPRDAEITVREDAPEDLRFAVAQIATAAGMSPKTIRNVVCQVMLVAPDRNNWSDYPNIWEEVLGLLQGCEWFKVYDIAEALWRSLQYQDENQSVFQDELNRCFREKGIGWELKNPDGIIFRGGETFTATTGEASKVLKESGRSVAANEIHEALADISRRPFPDRTGAIQHAIAALECTARDVTGKPNATLGALLSRLDLPEPLNTAVEKLWGFASDRARHLREGQNVDDLEAELIVSVACAVSVFLVKKKEC</sequence>
<evidence type="ECO:0000313" key="3">
    <source>
        <dbReference type="Proteomes" id="UP000424673"/>
    </source>
</evidence>
<dbReference type="EMBL" id="CP044329">
    <property type="protein sequence ID" value="QGM95760.1"/>
    <property type="molecule type" value="Genomic_DNA"/>
</dbReference>
<geneLocation type="plasmid" evidence="2 3">
    <name>unnamed1</name>
</geneLocation>
<dbReference type="InterPro" id="IPR049503">
    <property type="entry name" value="AbiJ_NTD4"/>
</dbReference>
<protein>
    <recommendedName>
        <fullName evidence="1">HEPN AbiJ-N-terminal domain-containing protein</fullName>
    </recommendedName>
</protein>
<dbReference type="Pfam" id="PF18863">
    <property type="entry name" value="AbiJ_NTD4"/>
    <property type="match status" value="1"/>
</dbReference>
<name>A0ABX6EPL1_9HYPH</name>
<dbReference type="Proteomes" id="UP000424673">
    <property type="component" value="Plasmid unnamed1"/>
</dbReference>
<dbReference type="RefSeq" id="WP_154453925.1">
    <property type="nucleotide sequence ID" value="NZ_CP044329.1"/>
</dbReference>
<evidence type="ECO:0000259" key="1">
    <source>
        <dbReference type="Pfam" id="PF18863"/>
    </source>
</evidence>
<proteinExistence type="predicted"/>
<reference evidence="2 3" key="1">
    <citation type="journal article" date="2021" name="AMB Express">
        <title>Isolation and characterisation of Methylocystis spp. for poly-3-hydroxybutyrate production using waste methane feedstocks.</title>
        <authorList>
            <person name="Rumah B.L."/>
            <person name="Stead C.E."/>
            <person name="Claxton Stevens B.H."/>
            <person name="Minton N.P."/>
            <person name="Grosse-Honebrink A."/>
            <person name="Zhang Y."/>
        </authorList>
    </citation>
    <scope>NUCLEOTIDE SEQUENCE [LARGE SCALE GENOMIC DNA]</scope>
    <source>
        <strain evidence="2 3">BRCS1</strain>
    </source>
</reference>
<keyword evidence="2" id="KW-0614">Plasmid</keyword>
<feature type="domain" description="HEPN AbiJ-N-terminal" evidence="1">
    <location>
        <begin position="4"/>
        <end position="144"/>
    </location>
</feature>
<organism evidence="2 3">
    <name type="scientific">Methylocystis rosea</name>
    <dbReference type="NCBI Taxonomy" id="173366"/>
    <lineage>
        <taxon>Bacteria</taxon>
        <taxon>Pseudomonadati</taxon>
        <taxon>Pseudomonadota</taxon>
        <taxon>Alphaproteobacteria</taxon>
        <taxon>Hyphomicrobiales</taxon>
        <taxon>Methylocystaceae</taxon>
        <taxon>Methylocystis</taxon>
    </lineage>
</organism>
<evidence type="ECO:0000313" key="2">
    <source>
        <dbReference type="EMBL" id="QGM95760.1"/>
    </source>
</evidence>
<keyword evidence="3" id="KW-1185">Reference proteome</keyword>